<organism evidence="2">
    <name type="scientific">Uncultured Desulfatiglans sp</name>
    <dbReference type="NCBI Taxonomy" id="1748965"/>
    <lineage>
        <taxon>Bacteria</taxon>
        <taxon>Pseudomonadati</taxon>
        <taxon>Thermodesulfobacteriota</taxon>
        <taxon>Desulfobacteria</taxon>
        <taxon>Desulfatiglandales</taxon>
        <taxon>Desulfatiglandaceae</taxon>
        <taxon>Desulfatiglans</taxon>
        <taxon>environmental samples</taxon>
    </lineage>
</organism>
<dbReference type="GO" id="GO:0006355">
    <property type="term" value="P:regulation of DNA-templated transcription"/>
    <property type="evidence" value="ECO:0007669"/>
    <property type="project" value="InterPro"/>
</dbReference>
<dbReference type="InterPro" id="IPR009061">
    <property type="entry name" value="DNA-bd_dom_put_sf"/>
</dbReference>
<dbReference type="GO" id="GO:0003677">
    <property type="term" value="F:DNA binding"/>
    <property type="evidence" value="ECO:0007669"/>
    <property type="project" value="InterPro"/>
</dbReference>
<dbReference type="SUPFAM" id="SSF46955">
    <property type="entry name" value="Putative DNA-binding domain"/>
    <property type="match status" value="1"/>
</dbReference>
<protein>
    <recommendedName>
        <fullName evidence="1">HTH merR-type domain-containing protein</fullName>
    </recommendedName>
</protein>
<dbReference type="InterPro" id="IPR000551">
    <property type="entry name" value="MerR-type_HTH_dom"/>
</dbReference>
<feature type="domain" description="HTH merR-type" evidence="1">
    <location>
        <begin position="11"/>
        <end position="85"/>
    </location>
</feature>
<gene>
    <name evidence="2" type="ORF">TRIP_B330190</name>
</gene>
<evidence type="ECO:0000259" key="1">
    <source>
        <dbReference type="Pfam" id="PF13411"/>
    </source>
</evidence>
<proteinExistence type="predicted"/>
<dbReference type="Pfam" id="PF13411">
    <property type="entry name" value="MerR_1"/>
    <property type="match status" value="1"/>
</dbReference>
<reference evidence="2" key="1">
    <citation type="submission" date="2018-07" db="EMBL/GenBank/DDBJ databases">
        <authorList>
            <consortium name="Genoscope - CEA"/>
            <person name="William W."/>
        </authorList>
    </citation>
    <scope>NUCLEOTIDE SEQUENCE</scope>
    <source>
        <strain evidence="2">IK1</strain>
    </source>
</reference>
<sequence length="280" mass="31571">MAGHPSQKWVSSKEIIAITGISRATLNNYIRLGLLPRPVLANPRATAGGPKRLGYFPPSVLDRIEEIRQLKRSGKTIEAISAMLHEVPTERSALASFGEKSLSAYAEERRDEDSRSSRSAGGTDDGLRLTFDTERVPSYFIDSSLRVTWMNRAAGKGFFRQEMPGGTTRTGLNIFKLLFHWKMHESILNWKDLVRFHMSYAKRFMAREEIDFLYTGITRSEADLLREIWEGTAEFPETVFRVVRIPVLGRDGLSESVLMHSLSFREGVLFVVGADAPCLD</sequence>
<name>A0A653A8N7_UNCDX</name>
<dbReference type="Gene3D" id="1.10.1660.10">
    <property type="match status" value="1"/>
</dbReference>
<evidence type="ECO:0000313" key="2">
    <source>
        <dbReference type="EMBL" id="VBB44012.1"/>
    </source>
</evidence>
<dbReference type="EMBL" id="UPXX01000027">
    <property type="protein sequence ID" value="VBB44012.1"/>
    <property type="molecule type" value="Genomic_DNA"/>
</dbReference>
<accession>A0A653A8N7</accession>
<dbReference type="AlphaFoldDB" id="A0A653A8N7"/>